<dbReference type="AlphaFoldDB" id="A0AAE1PTP0"/>
<sequence>MLLSQPLHHQHILFHQTNPEYPGAIPDPVTDTSWISSSLNSVLTTRSFHRADCDIVHSLVSSKVRSQPKRIHRSKQKRQPRINTARTVMPDLCERFACSIEEALTDCPTSGIAELEPALSAKRTALLDYKREPSKKTLAAFRNAWKDTQRIARRCANDYWLNLCQNIQLSADCGNICGMYDGDIITDRSKQMERRAEHYQELYTRENTITNAAIGSTDPHPVMEELDVPPSVEELS</sequence>
<dbReference type="EMBL" id="JAWZYT010001242">
    <property type="protein sequence ID" value="KAK4314109.1"/>
    <property type="molecule type" value="Genomic_DNA"/>
</dbReference>
<gene>
    <name evidence="2" type="ORF">Pmani_014598</name>
</gene>
<name>A0AAE1PTP0_9EUCA</name>
<keyword evidence="3" id="KW-1185">Reference proteome</keyword>
<organism evidence="2 3">
    <name type="scientific">Petrolisthes manimaculis</name>
    <dbReference type="NCBI Taxonomy" id="1843537"/>
    <lineage>
        <taxon>Eukaryota</taxon>
        <taxon>Metazoa</taxon>
        <taxon>Ecdysozoa</taxon>
        <taxon>Arthropoda</taxon>
        <taxon>Crustacea</taxon>
        <taxon>Multicrustacea</taxon>
        <taxon>Malacostraca</taxon>
        <taxon>Eumalacostraca</taxon>
        <taxon>Eucarida</taxon>
        <taxon>Decapoda</taxon>
        <taxon>Pleocyemata</taxon>
        <taxon>Anomura</taxon>
        <taxon>Galatheoidea</taxon>
        <taxon>Porcellanidae</taxon>
        <taxon>Petrolisthes</taxon>
    </lineage>
</organism>
<evidence type="ECO:0000313" key="3">
    <source>
        <dbReference type="Proteomes" id="UP001292094"/>
    </source>
</evidence>
<feature type="region of interest" description="Disordered" evidence="1">
    <location>
        <begin position="214"/>
        <end position="236"/>
    </location>
</feature>
<protein>
    <submittedName>
        <fullName evidence="2">Uncharacterized protein</fullName>
    </submittedName>
</protein>
<dbReference type="Proteomes" id="UP001292094">
    <property type="component" value="Unassembled WGS sequence"/>
</dbReference>
<evidence type="ECO:0000313" key="2">
    <source>
        <dbReference type="EMBL" id="KAK4314109.1"/>
    </source>
</evidence>
<comment type="caution">
    <text evidence="2">The sequence shown here is derived from an EMBL/GenBank/DDBJ whole genome shotgun (WGS) entry which is preliminary data.</text>
</comment>
<evidence type="ECO:0000256" key="1">
    <source>
        <dbReference type="SAM" id="MobiDB-lite"/>
    </source>
</evidence>
<accession>A0AAE1PTP0</accession>
<reference evidence="2" key="1">
    <citation type="submission" date="2023-11" db="EMBL/GenBank/DDBJ databases">
        <title>Genome assemblies of two species of porcelain crab, Petrolisthes cinctipes and Petrolisthes manimaculis (Anomura: Porcellanidae).</title>
        <authorList>
            <person name="Angst P."/>
        </authorList>
    </citation>
    <scope>NUCLEOTIDE SEQUENCE</scope>
    <source>
        <strain evidence="2">PB745_02</strain>
        <tissue evidence="2">Gill</tissue>
    </source>
</reference>
<proteinExistence type="predicted"/>